<dbReference type="SUPFAM" id="SSF53474">
    <property type="entry name" value="alpha/beta-Hydrolases"/>
    <property type="match status" value="1"/>
</dbReference>
<evidence type="ECO:0000313" key="2">
    <source>
        <dbReference type="Proteomes" id="UP000305539"/>
    </source>
</evidence>
<dbReference type="GO" id="GO:0016787">
    <property type="term" value="F:hydrolase activity"/>
    <property type="evidence" value="ECO:0007669"/>
    <property type="project" value="UniProtKB-KW"/>
</dbReference>
<name>A0A4U1I5S4_9BURK</name>
<dbReference type="OrthoDB" id="9785076at2"/>
<dbReference type="Gene3D" id="3.40.50.1820">
    <property type="entry name" value="alpha/beta hydrolase"/>
    <property type="match status" value="1"/>
</dbReference>
<gene>
    <name evidence="1" type="ORF">FAZ69_13180</name>
</gene>
<comment type="caution">
    <text evidence="1">The sequence shown here is derived from an EMBL/GenBank/DDBJ whole genome shotgun (WGS) entry which is preliminary data.</text>
</comment>
<organism evidence="1 2">
    <name type="scientific">Trinickia terrae</name>
    <dbReference type="NCBI Taxonomy" id="2571161"/>
    <lineage>
        <taxon>Bacteria</taxon>
        <taxon>Pseudomonadati</taxon>
        <taxon>Pseudomonadota</taxon>
        <taxon>Betaproteobacteria</taxon>
        <taxon>Burkholderiales</taxon>
        <taxon>Burkholderiaceae</taxon>
        <taxon>Trinickia</taxon>
    </lineage>
</organism>
<dbReference type="InterPro" id="IPR029058">
    <property type="entry name" value="AB_hydrolase_fold"/>
</dbReference>
<sequence length="294" mass="32559">MFPTSHSILCADGFALDVTIHRSGRPAKAVVQINPATAVTERMYFPFAGHLADAGFDVVTYNYRGMQPGGPHPKSLRAGFLTWADLDVEAVTCWTAERYPSMPHLAIGHSFGGHAIGLAESSRLLSAAVMICSHAGCLRFIRPWRERLRVALLLKIMGPLCARSLGYMPGRKFGIGENLPGQVMLDWSRWTSMPRYFFDDPEARAGERFRRPSLPILSLGIDDDPWAPAEAIDLLTAHLTHCRVERRQLSPADSRGQAIGHLGFFKKHHADTLWPVVTQWLEQHASSESHAVGS</sequence>
<protein>
    <submittedName>
        <fullName evidence="1">Alpha/beta fold hydrolase</fullName>
    </submittedName>
</protein>
<dbReference type="Proteomes" id="UP000305539">
    <property type="component" value="Unassembled WGS sequence"/>
</dbReference>
<dbReference type="AlphaFoldDB" id="A0A4U1I5S4"/>
<keyword evidence="1" id="KW-0378">Hydrolase</keyword>
<proteinExistence type="predicted"/>
<accession>A0A4U1I5S4</accession>
<dbReference type="EMBL" id="SWJE01000006">
    <property type="protein sequence ID" value="TKC88704.1"/>
    <property type="molecule type" value="Genomic_DNA"/>
</dbReference>
<reference evidence="1 2" key="1">
    <citation type="submission" date="2019-04" db="EMBL/GenBank/DDBJ databases">
        <title>Trinickia sp. 7GSK02, isolated from subtropical forest soil.</title>
        <authorList>
            <person name="Gao Z.-H."/>
            <person name="Qiu L.-H."/>
        </authorList>
    </citation>
    <scope>NUCLEOTIDE SEQUENCE [LARGE SCALE GENOMIC DNA]</scope>
    <source>
        <strain evidence="1 2">7GSK02</strain>
    </source>
</reference>
<dbReference type="InterPro" id="IPR017208">
    <property type="entry name" value="UCP037442_abhydr"/>
</dbReference>
<dbReference type="PIRSF" id="PIRSF037442">
    <property type="entry name" value="UCP037442_abhydr"/>
    <property type="match status" value="1"/>
</dbReference>
<dbReference type="RefSeq" id="WP_136895121.1">
    <property type="nucleotide sequence ID" value="NZ_SWJE01000006.1"/>
</dbReference>
<keyword evidence="2" id="KW-1185">Reference proteome</keyword>
<evidence type="ECO:0000313" key="1">
    <source>
        <dbReference type="EMBL" id="TKC88704.1"/>
    </source>
</evidence>